<accession>A0A7Z7J3V4</accession>
<reference evidence="1 2" key="1">
    <citation type="submission" date="2017-10" db="EMBL/GenBank/DDBJ databases">
        <authorList>
            <person name="Regsiter A."/>
            <person name="William W."/>
        </authorList>
    </citation>
    <scope>NUCLEOTIDE SEQUENCE [LARGE SCALE GENOMIC DNA]</scope>
    <source>
        <strain evidence="1 2">CFBP6991</strain>
    </source>
</reference>
<sequence>MGRPPAILVKLRLNYPSAARRRCYPSWSHPNETAPFAPVRHPSPFRVPGPELRACRHGHLWLCDL</sequence>
<evidence type="ECO:0000313" key="1">
    <source>
        <dbReference type="EMBL" id="SOO26860.1"/>
    </source>
</evidence>
<proteinExistence type="predicted"/>
<dbReference type="EMBL" id="OCZC01000103">
    <property type="protein sequence ID" value="SOO26860.1"/>
    <property type="molecule type" value="Genomic_DNA"/>
</dbReference>
<dbReference type="AlphaFoldDB" id="A0A7Z7J3V4"/>
<dbReference type="Proteomes" id="UP000234345">
    <property type="component" value="Unassembled WGS sequence"/>
</dbReference>
<evidence type="ECO:0000313" key="2">
    <source>
        <dbReference type="Proteomes" id="UP000234345"/>
    </source>
</evidence>
<gene>
    <name evidence="1" type="ORF">XFF6991_4892</name>
</gene>
<name>A0A7Z7J3V4_XANCH</name>
<organism evidence="1 2">
    <name type="scientific">Xanthomonas campestris pv. phaseoli</name>
    <dbReference type="NCBI Taxonomy" id="317013"/>
    <lineage>
        <taxon>Bacteria</taxon>
        <taxon>Pseudomonadati</taxon>
        <taxon>Pseudomonadota</taxon>
        <taxon>Gammaproteobacteria</taxon>
        <taxon>Lysobacterales</taxon>
        <taxon>Lysobacteraceae</taxon>
        <taxon>Xanthomonas</taxon>
    </lineage>
</organism>
<comment type="caution">
    <text evidence="1">The sequence shown here is derived from an EMBL/GenBank/DDBJ whole genome shotgun (WGS) entry which is preliminary data.</text>
</comment>
<protein>
    <submittedName>
        <fullName evidence="1">Uncharacterized protein</fullName>
    </submittedName>
</protein>